<evidence type="ECO:0000313" key="3">
    <source>
        <dbReference type="Proteomes" id="UP000678499"/>
    </source>
</evidence>
<dbReference type="InterPro" id="IPR027417">
    <property type="entry name" value="P-loop_NTPase"/>
</dbReference>
<name>A0A7R9BUP4_9CRUS</name>
<dbReference type="EMBL" id="CAJPEX010003292">
    <property type="protein sequence ID" value="CAG0922074.1"/>
    <property type="molecule type" value="Genomic_DNA"/>
</dbReference>
<organism evidence="2">
    <name type="scientific">Notodromas monacha</name>
    <dbReference type="NCBI Taxonomy" id="399045"/>
    <lineage>
        <taxon>Eukaryota</taxon>
        <taxon>Metazoa</taxon>
        <taxon>Ecdysozoa</taxon>
        <taxon>Arthropoda</taxon>
        <taxon>Crustacea</taxon>
        <taxon>Oligostraca</taxon>
        <taxon>Ostracoda</taxon>
        <taxon>Podocopa</taxon>
        <taxon>Podocopida</taxon>
        <taxon>Cypridocopina</taxon>
        <taxon>Cypridoidea</taxon>
        <taxon>Cyprididae</taxon>
        <taxon>Notodromas</taxon>
    </lineage>
</organism>
<dbReference type="Gene3D" id="3.40.50.300">
    <property type="entry name" value="P-loop containing nucleotide triphosphate hydrolases"/>
    <property type="match status" value="1"/>
</dbReference>
<reference evidence="2" key="1">
    <citation type="submission" date="2020-11" db="EMBL/GenBank/DDBJ databases">
        <authorList>
            <person name="Tran Van P."/>
        </authorList>
    </citation>
    <scope>NUCLEOTIDE SEQUENCE</scope>
</reference>
<sequence length="121" mass="14039">MTHRTGTLRHTSLELTEIQDPEHSDFLKIRKMLIATHMQDLKEVTHDILYEQFSVLRMHFPPSPLTFGNKPKLPVPIPNALKLQSTSLDSGRATPDVALRQKEEDEIRKMQEMLAKMQEQH</sequence>
<keyword evidence="3" id="KW-1185">Reference proteome</keyword>
<dbReference type="GO" id="GO:0005525">
    <property type="term" value="F:GTP binding"/>
    <property type="evidence" value="ECO:0007669"/>
    <property type="project" value="InterPro"/>
</dbReference>
<proteinExistence type="predicted"/>
<dbReference type="AlphaFoldDB" id="A0A7R9BUP4"/>
<evidence type="ECO:0000259" key="1">
    <source>
        <dbReference type="PROSITE" id="PS51719"/>
    </source>
</evidence>
<dbReference type="EMBL" id="OA885329">
    <property type="protein sequence ID" value="CAD7281922.1"/>
    <property type="molecule type" value="Genomic_DNA"/>
</dbReference>
<dbReference type="Pfam" id="PF00735">
    <property type="entry name" value="Septin"/>
    <property type="match status" value="1"/>
</dbReference>
<dbReference type="InterPro" id="IPR030379">
    <property type="entry name" value="G_SEPTIN_dom"/>
</dbReference>
<dbReference type="PROSITE" id="PS51719">
    <property type="entry name" value="G_SEPTIN"/>
    <property type="match status" value="1"/>
</dbReference>
<feature type="domain" description="Septin-type G" evidence="1">
    <location>
        <begin position="1"/>
        <end position="60"/>
    </location>
</feature>
<dbReference type="PANTHER" id="PTHR18884">
    <property type="entry name" value="SEPTIN"/>
    <property type="match status" value="1"/>
</dbReference>
<dbReference type="OrthoDB" id="416553at2759"/>
<dbReference type="Proteomes" id="UP000678499">
    <property type="component" value="Unassembled WGS sequence"/>
</dbReference>
<evidence type="ECO:0000313" key="2">
    <source>
        <dbReference type="EMBL" id="CAD7281922.1"/>
    </source>
</evidence>
<protein>
    <recommendedName>
        <fullName evidence="1">Septin-type G domain-containing protein</fullName>
    </recommendedName>
</protein>
<gene>
    <name evidence="2" type="ORF">NMOB1V02_LOCUS9557</name>
</gene>
<accession>A0A7R9BUP4</accession>